<dbReference type="PANTHER" id="PTHR47926:SF527">
    <property type="entry name" value="PENTATRICOPEPTIDE REPEAT-CONTAINING PROTEIN"/>
    <property type="match status" value="1"/>
</dbReference>
<name>W9R5D9_9ROSA</name>
<evidence type="ECO:0000256" key="1">
    <source>
        <dbReference type="ARBA" id="ARBA00006643"/>
    </source>
</evidence>
<feature type="compositionally biased region" description="Basic residues" evidence="6">
    <location>
        <begin position="64"/>
        <end position="80"/>
    </location>
</feature>
<dbReference type="Proteomes" id="UP000030645">
    <property type="component" value="Unassembled WGS sequence"/>
</dbReference>
<dbReference type="GO" id="GO:0003723">
    <property type="term" value="F:RNA binding"/>
    <property type="evidence" value="ECO:0007669"/>
    <property type="project" value="InterPro"/>
</dbReference>
<dbReference type="STRING" id="981085.W9R5D9"/>
<gene>
    <name evidence="7" type="ORF">L484_023874</name>
</gene>
<dbReference type="InterPro" id="IPR011990">
    <property type="entry name" value="TPR-like_helical_dom_sf"/>
</dbReference>
<dbReference type="eggNOG" id="KOG4197">
    <property type="taxonomic scope" value="Eukaryota"/>
</dbReference>
<feature type="repeat" description="PPR" evidence="5">
    <location>
        <begin position="725"/>
        <end position="759"/>
    </location>
</feature>
<evidence type="ECO:0000256" key="3">
    <source>
        <dbReference type="ARBA" id="ARBA00022946"/>
    </source>
</evidence>
<feature type="repeat" description="PPR" evidence="5">
    <location>
        <begin position="624"/>
        <end position="658"/>
    </location>
</feature>
<dbReference type="InterPro" id="IPR046960">
    <property type="entry name" value="PPR_At4g14850-like_plant"/>
</dbReference>
<dbReference type="InterPro" id="IPR002885">
    <property type="entry name" value="PPR_rpt"/>
</dbReference>
<evidence type="ECO:0000256" key="6">
    <source>
        <dbReference type="SAM" id="MobiDB-lite"/>
    </source>
</evidence>
<keyword evidence="2" id="KW-0677">Repeat</keyword>
<dbReference type="AlphaFoldDB" id="W9R5D9"/>
<feature type="repeat" description="PPR" evidence="5">
    <location>
        <begin position="523"/>
        <end position="557"/>
    </location>
</feature>
<accession>W9R5D9</accession>
<dbReference type="Pfam" id="PF20431">
    <property type="entry name" value="E_motif"/>
    <property type="match status" value="1"/>
</dbReference>
<organism evidence="7 8">
    <name type="scientific">Morus notabilis</name>
    <dbReference type="NCBI Taxonomy" id="981085"/>
    <lineage>
        <taxon>Eukaryota</taxon>
        <taxon>Viridiplantae</taxon>
        <taxon>Streptophyta</taxon>
        <taxon>Embryophyta</taxon>
        <taxon>Tracheophyta</taxon>
        <taxon>Spermatophyta</taxon>
        <taxon>Magnoliopsida</taxon>
        <taxon>eudicotyledons</taxon>
        <taxon>Gunneridae</taxon>
        <taxon>Pentapetalae</taxon>
        <taxon>rosids</taxon>
        <taxon>fabids</taxon>
        <taxon>Rosales</taxon>
        <taxon>Moraceae</taxon>
        <taxon>Moreae</taxon>
        <taxon>Morus</taxon>
    </lineage>
</organism>
<proteinExistence type="inferred from homology"/>
<dbReference type="FunFam" id="1.25.40.10:FF:000196">
    <property type="entry name" value="Pentatricopeptide repeat-containing protein At4g14850"/>
    <property type="match status" value="1"/>
</dbReference>
<dbReference type="SUPFAM" id="SSF48452">
    <property type="entry name" value="TPR-like"/>
    <property type="match status" value="1"/>
</dbReference>
<dbReference type="InterPro" id="IPR013219">
    <property type="entry name" value="Ribosomal_mS33"/>
</dbReference>
<evidence type="ECO:0000256" key="4">
    <source>
        <dbReference type="ARBA" id="ARBA00061659"/>
    </source>
</evidence>
<dbReference type="FunFam" id="1.25.40.10:FF:000353">
    <property type="entry name" value="Pentatricopeptide repeat-containing protein At4g39530"/>
    <property type="match status" value="1"/>
</dbReference>
<dbReference type="eggNOG" id="KOG4844">
    <property type="taxonomic scope" value="Eukaryota"/>
</dbReference>
<evidence type="ECO:0000256" key="5">
    <source>
        <dbReference type="PROSITE-ProRule" id="PRU00708"/>
    </source>
</evidence>
<feature type="region of interest" description="Disordered" evidence="6">
    <location>
        <begin position="62"/>
        <end position="81"/>
    </location>
</feature>
<comment type="similarity">
    <text evidence="4">Belongs to the PPR family. PCMP-E subfamily.</text>
</comment>
<reference evidence="8" key="1">
    <citation type="submission" date="2013-01" db="EMBL/GenBank/DDBJ databases">
        <title>Draft Genome Sequence of a Mulberry Tree, Morus notabilis C.K. Schneid.</title>
        <authorList>
            <person name="He N."/>
            <person name="Zhao S."/>
        </authorList>
    </citation>
    <scope>NUCLEOTIDE SEQUENCE</scope>
</reference>
<dbReference type="InterPro" id="IPR046848">
    <property type="entry name" value="E_motif"/>
</dbReference>
<dbReference type="Gene3D" id="1.25.40.10">
    <property type="entry name" value="Tetratricopeptide repeat domain"/>
    <property type="match status" value="7"/>
</dbReference>
<dbReference type="PANTHER" id="PTHR47926">
    <property type="entry name" value="PENTATRICOPEPTIDE REPEAT-CONTAINING PROTEIN"/>
    <property type="match status" value="1"/>
</dbReference>
<keyword evidence="8" id="KW-1185">Reference proteome</keyword>
<feature type="repeat" description="PPR" evidence="5">
    <location>
        <begin position="760"/>
        <end position="794"/>
    </location>
</feature>
<dbReference type="FunFam" id="1.25.40.10:FF:000344">
    <property type="entry name" value="Pentatricopeptide repeat-containing protein"/>
    <property type="match status" value="1"/>
</dbReference>
<feature type="repeat" description="PPR" evidence="5">
    <location>
        <begin position="321"/>
        <end position="355"/>
    </location>
</feature>
<feature type="repeat" description="PPR" evidence="5">
    <location>
        <begin position="188"/>
        <end position="222"/>
    </location>
</feature>
<dbReference type="Pfam" id="PF01535">
    <property type="entry name" value="PPR"/>
    <property type="match status" value="6"/>
</dbReference>
<dbReference type="FunFam" id="1.25.40.10:FF:000090">
    <property type="entry name" value="Pentatricopeptide repeat-containing protein, chloroplastic"/>
    <property type="match status" value="1"/>
</dbReference>
<dbReference type="Pfam" id="PF13041">
    <property type="entry name" value="PPR_2"/>
    <property type="match status" value="5"/>
</dbReference>
<keyword evidence="3" id="KW-0809">Transit peptide</keyword>
<dbReference type="EMBL" id="KE344611">
    <property type="protein sequence ID" value="EXB70688.1"/>
    <property type="molecule type" value="Genomic_DNA"/>
</dbReference>
<evidence type="ECO:0000256" key="2">
    <source>
        <dbReference type="ARBA" id="ARBA00022737"/>
    </source>
</evidence>
<dbReference type="GO" id="GO:0009451">
    <property type="term" value="P:RNA modification"/>
    <property type="evidence" value="ECO:0007669"/>
    <property type="project" value="InterPro"/>
</dbReference>
<feature type="repeat" description="PPR" evidence="5">
    <location>
        <begin position="422"/>
        <end position="456"/>
    </location>
</feature>
<comment type="similarity">
    <text evidence="1">Belongs to the PPR family. PCMP-H subfamily.</text>
</comment>
<evidence type="ECO:0000313" key="7">
    <source>
        <dbReference type="EMBL" id="EXB70688.1"/>
    </source>
</evidence>
<protein>
    <recommendedName>
        <fullName evidence="9">Pentatricopeptide repeat-containing protein</fullName>
    </recommendedName>
</protein>
<dbReference type="Pfam" id="PF08293">
    <property type="entry name" value="MRP-S33"/>
    <property type="match status" value="1"/>
</dbReference>
<sequence>MASNGLKSILAAAILRGVTEARANIFGHVLNPTGQRTSHKILRKRLIGEKVAQWRLSKLEMLKRRGKGPPKKGQGKRAAKRSSLFPFASRKYTHGDSAINEIDQPAVRKSLYRLTFRLACYKITTKHAFFNFSTFASSLLQSEENQRPSIQKLRSALANLLQQNPSDKPTSFHNRIHARIIVLGLQHDVFLANFLLRCFSRSSRLLDAQQLFDKMPERNSITWCTTVSMYAHHGCYKQALLVFSEFWRSSDWRASEHVLTSVLRACTQLGGFNQGCQVHGFVVKTGFDQEVYVGTSLIDFYAKCGDVEEARWVFDDLVVRSSVTWTTIITGYVKAGKSEISLQLFHQMGETDAIPDKYVISSVLSACAMLGFIDVGKQIHAYVLRKGVEIDISILNVLIDLYVKSGKVQAGRRLFDHVAVKNIVTWTTMIAGYMKNSYDWEAMKLFSEMTRLSWKPDGFACTSVLTSCGSLEALKPGRQIHAYSIKVSLEYDDFVKNGLIDMYAKCNSLSDARRVFDNMTDHSVISYNAMIEGYSKQEKLYEAVDLFRHMRVRLLQPSLLTFVSLLGVSAALLTLELSKQIHALITKLGFSLDIFASSALVDVYSKCSCIKDARLVFDSMNEKDIVVWNAMFFGYVKQLESEDALKLYSDLQLSGQKPDDFTFAVLLTASSNLASLRHGQQFHNQLIKAGLDHDPFITSCLVDMYAKCGSIEEACMMFCSASWRDVVCWNSMLSTYAQHGEAEKALQMFERMKEKGIKPNYITFVGVLSACSHAGLVEDGLRHFESMPWFGIEPGTDHYACIVSLLGRAEKLFEAKEFIEKMPIKPAGVVWRSLLSACRVAGNVELGKYAADMAISSDPTDSGSYILLSNIFASKGMWADAKKVRQRMDFNGVVKETGQSWIEVNSDVHTFVARDRIHRDSNTIFSVLDSLMLHMKGGRFKQLAAQTNNGVLILIKRNIGKN</sequence>
<evidence type="ECO:0000313" key="8">
    <source>
        <dbReference type="Proteomes" id="UP000030645"/>
    </source>
</evidence>
<evidence type="ECO:0008006" key="9">
    <source>
        <dbReference type="Google" id="ProtNLM"/>
    </source>
</evidence>
<dbReference type="NCBIfam" id="TIGR00756">
    <property type="entry name" value="PPR"/>
    <property type="match status" value="4"/>
</dbReference>
<dbReference type="FunFam" id="1.25.40.10:FF:000488">
    <property type="entry name" value="Pentatricopeptide repeat-containing protein, mitochondrial"/>
    <property type="match status" value="1"/>
</dbReference>
<dbReference type="PROSITE" id="PS51375">
    <property type="entry name" value="PPR"/>
    <property type="match status" value="7"/>
</dbReference>